<keyword evidence="2" id="KW-1185">Reference proteome</keyword>
<evidence type="ECO:0000313" key="2">
    <source>
        <dbReference type="Proteomes" id="UP001451606"/>
    </source>
</evidence>
<protein>
    <submittedName>
        <fullName evidence="1">Uncharacterized protein</fullName>
    </submittedName>
</protein>
<dbReference type="EMBL" id="CP133772">
    <property type="protein sequence ID" value="WYX99748.1"/>
    <property type="molecule type" value="Genomic_DNA"/>
</dbReference>
<gene>
    <name evidence="1" type="ORF">OXIME_000290</name>
</gene>
<reference evidence="1 2" key="1">
    <citation type="submission" date="2023-09" db="EMBL/GenBank/DDBJ databases">
        <authorList>
            <person name="Golyshina O.V."/>
            <person name="Lunev E.A."/>
            <person name="Bargiela R."/>
            <person name="Gaines M.C."/>
            <person name="Daum B."/>
            <person name="Bale N.J."/>
            <person name="Koenen M."/>
            <person name="Sinninghe Damst J.S."/>
            <person name="Yakimov M."/>
            <person name="Golyshin P.N."/>
        </authorList>
    </citation>
    <scope>NUCLEOTIDE SEQUENCE [LARGE SCALE GENOMIC DNA]</scope>
    <source>
        <strain evidence="1 2">M1</strain>
    </source>
</reference>
<dbReference type="RefSeq" id="WP_393971711.1">
    <property type="nucleotide sequence ID" value="NZ_CP133772.1"/>
</dbReference>
<dbReference type="AlphaFoldDB" id="A0AAX4NF80"/>
<accession>A0AAX4NF80</accession>
<name>A0AAX4NF80_9ARCH</name>
<organism evidence="1 2">
    <name type="scientific">Oxyplasma meridianum</name>
    <dbReference type="NCBI Taxonomy" id="3073602"/>
    <lineage>
        <taxon>Archaea</taxon>
        <taxon>Methanobacteriati</taxon>
        <taxon>Thermoplasmatota</taxon>
        <taxon>Thermoplasmata</taxon>
        <taxon>Thermoplasmatales</taxon>
        <taxon>Thermoplasmataceae</taxon>
        <taxon>Oxyplasma</taxon>
    </lineage>
</organism>
<sequence length="83" mass="9598">MKINGKDHGMQYLKEFTERVGKLATSNMIWKFLAQGKSKKDKMLYDLLNEVASFKDGDQEKIMMRDMVIIQRSVPIGGMRAWA</sequence>
<dbReference type="KEGG" id="omr:OXIME_000290"/>
<dbReference type="GeneID" id="95967014"/>
<evidence type="ECO:0000313" key="1">
    <source>
        <dbReference type="EMBL" id="WYX99748.1"/>
    </source>
</evidence>
<proteinExistence type="predicted"/>
<dbReference type="Proteomes" id="UP001451606">
    <property type="component" value="Chromosome"/>
</dbReference>